<dbReference type="PROSITE" id="PS00622">
    <property type="entry name" value="HTH_LUXR_1"/>
    <property type="match status" value="1"/>
</dbReference>
<dbReference type="Gene3D" id="1.10.10.10">
    <property type="entry name" value="Winged helix-like DNA-binding domain superfamily/Winged helix DNA-binding domain"/>
    <property type="match status" value="1"/>
</dbReference>
<dbReference type="InterPro" id="IPR036388">
    <property type="entry name" value="WH-like_DNA-bd_sf"/>
</dbReference>
<dbReference type="InterPro" id="IPR016032">
    <property type="entry name" value="Sig_transdc_resp-reg_C-effctor"/>
</dbReference>
<dbReference type="RefSeq" id="WP_065654108.1">
    <property type="nucleotide sequence ID" value="NZ_CP026924.1"/>
</dbReference>
<organism evidence="1 2">
    <name type="scientific">Agrobacterium tumefaciens</name>
    <dbReference type="NCBI Taxonomy" id="358"/>
    <lineage>
        <taxon>Bacteria</taxon>
        <taxon>Pseudomonadati</taxon>
        <taxon>Pseudomonadota</taxon>
        <taxon>Alphaproteobacteria</taxon>
        <taxon>Hyphomicrobiales</taxon>
        <taxon>Rhizobiaceae</taxon>
        <taxon>Rhizobium/Agrobacterium group</taxon>
        <taxon>Agrobacterium</taxon>
        <taxon>Agrobacterium tumefaciens complex</taxon>
    </lineage>
</organism>
<reference evidence="1 2" key="1">
    <citation type="submission" date="2018-02" db="EMBL/GenBank/DDBJ databases">
        <title>Complete genome sequence of Agrobacterium tumefaciens 1D1609.</title>
        <authorList>
            <person name="Cho S.-T."/>
            <person name="Haryono M."/>
            <person name="Chang H.-H."/>
            <person name="Santos M.N."/>
            <person name="Lai E.-M."/>
            <person name="Kuo C.-H."/>
        </authorList>
    </citation>
    <scope>NUCLEOTIDE SEQUENCE [LARGE SCALE GENOMIC DNA]</scope>
    <source>
        <strain evidence="1 2">1D1609</strain>
    </source>
</reference>
<name>A0A2L2LA16_AGRTU</name>
<dbReference type="InterPro" id="IPR000792">
    <property type="entry name" value="Tscrpt_reg_LuxR_C"/>
</dbReference>
<dbReference type="Proteomes" id="UP000237717">
    <property type="component" value="Chromosome I"/>
</dbReference>
<gene>
    <name evidence="1" type="ORF">At1D1609_11180</name>
</gene>
<dbReference type="SUPFAM" id="SSF46894">
    <property type="entry name" value="C-terminal effector domain of the bipartite response regulators"/>
    <property type="match status" value="1"/>
</dbReference>
<dbReference type="GO" id="GO:0003677">
    <property type="term" value="F:DNA binding"/>
    <property type="evidence" value="ECO:0007669"/>
    <property type="project" value="InterPro"/>
</dbReference>
<accession>A0A2L2LA16</accession>
<evidence type="ECO:0000313" key="1">
    <source>
        <dbReference type="EMBL" id="AVH41171.1"/>
    </source>
</evidence>
<dbReference type="AlphaFoldDB" id="A0A2L2LA16"/>
<proteinExistence type="predicted"/>
<dbReference type="PRINTS" id="PR00038">
    <property type="entry name" value="HTHLUXR"/>
</dbReference>
<evidence type="ECO:0000313" key="2">
    <source>
        <dbReference type="Proteomes" id="UP000237717"/>
    </source>
</evidence>
<dbReference type="GO" id="GO:0006355">
    <property type="term" value="P:regulation of DNA-templated transcription"/>
    <property type="evidence" value="ECO:0007669"/>
    <property type="project" value="InterPro"/>
</dbReference>
<sequence>MNDILKTLDLIYEAAFVPERWREVLDVMANGAGGHGTALFNTGKTAARSLASDSLADLTQKMVNEGWLGRNSRAARLLTIEHEGFINEADYFTAEDYNSQPIFTQVMQPLGYGFGTSTFITAPSGDRMIFAVEKKAATGPVTTSAILYLDSLRPHLARAAMMSSRLEFERVRAATEALQIAGLPAAVLRADGVALAVNDLLERMSPRIVTAAFDRIRFQHAPANSFLARLLERSRVAHSGASGSLPLPRVEDHPAAVVHVVPVEGGARDIFTNAALFMIITPVDRQRLPSADIIRGLFDLTPAEAKVARELATGSDVAAVADHLSVGRETVRSHVKAILSKTGMSRQADFIAAIASIRTIEQ</sequence>
<protein>
    <submittedName>
        <fullName evidence="1">Uncharacterized protein</fullName>
    </submittedName>
</protein>
<dbReference type="SMART" id="SM00421">
    <property type="entry name" value="HTH_LUXR"/>
    <property type="match status" value="1"/>
</dbReference>
<dbReference type="EMBL" id="CP026924">
    <property type="protein sequence ID" value="AVH41171.1"/>
    <property type="molecule type" value="Genomic_DNA"/>
</dbReference>
<dbReference type="Pfam" id="PF00196">
    <property type="entry name" value="GerE"/>
    <property type="match status" value="1"/>
</dbReference>